<sequence>MTLYSALESHGRHQLLATYLSGDRLVTSTVTRLQEGEKASELVDVLNRVVDAARAPLTAMSEWLERDGPYPEGHVEALLDPTRRSELLTTGHSLWYAYATAELFYALADLDEAVATIPSAIRTAVLQEVREVGVNLRKSSGGRGIRSIFGPRPLGRYSTELNPAGRNSFQQALGGYQHVPLAELAAAMRSMVAAMRLTRNQHVHIDMPFWALVVENGDYANCILEVSPAPSASSTWRITIRRWVDVGKVDPDLDWVLDCELPQTPPLTEIIQLLDLAVDPAVINGWSETQVGFALAGTSFLVTERSVG</sequence>
<organism evidence="1 2">
    <name type="scientific">Paractinoplanes hotanensis</name>
    <dbReference type="NCBI Taxonomy" id="2906497"/>
    <lineage>
        <taxon>Bacteria</taxon>
        <taxon>Bacillati</taxon>
        <taxon>Actinomycetota</taxon>
        <taxon>Actinomycetes</taxon>
        <taxon>Micromonosporales</taxon>
        <taxon>Micromonosporaceae</taxon>
        <taxon>Paractinoplanes</taxon>
    </lineage>
</organism>
<dbReference type="RefSeq" id="WP_251801971.1">
    <property type="nucleotide sequence ID" value="NZ_JAMQOL010000047.1"/>
</dbReference>
<evidence type="ECO:0000313" key="2">
    <source>
        <dbReference type="Proteomes" id="UP001523216"/>
    </source>
</evidence>
<evidence type="ECO:0000313" key="1">
    <source>
        <dbReference type="EMBL" id="MCM4082253.1"/>
    </source>
</evidence>
<gene>
    <name evidence="1" type="ORF">LXN57_32270</name>
</gene>
<dbReference type="EMBL" id="JAMQOL010000047">
    <property type="protein sequence ID" value="MCM4082253.1"/>
    <property type="molecule type" value="Genomic_DNA"/>
</dbReference>
<dbReference type="Proteomes" id="UP001523216">
    <property type="component" value="Unassembled WGS sequence"/>
</dbReference>
<name>A0ABT0Y878_9ACTN</name>
<reference evidence="1 2" key="1">
    <citation type="submission" date="2022-06" db="EMBL/GenBank/DDBJ databases">
        <title>Actinoplanes abujensis sp. nov., isolated from Nigerian arid soil.</title>
        <authorList>
            <person name="Ding P."/>
        </authorList>
    </citation>
    <scope>NUCLEOTIDE SEQUENCE [LARGE SCALE GENOMIC DNA]</scope>
    <source>
        <strain evidence="2">TRM88002</strain>
    </source>
</reference>
<protein>
    <submittedName>
        <fullName evidence="1">Uncharacterized protein</fullName>
    </submittedName>
</protein>
<comment type="caution">
    <text evidence="1">The sequence shown here is derived from an EMBL/GenBank/DDBJ whole genome shotgun (WGS) entry which is preliminary data.</text>
</comment>
<accession>A0ABT0Y878</accession>
<keyword evidence="2" id="KW-1185">Reference proteome</keyword>
<proteinExistence type="predicted"/>